<dbReference type="SMART" id="SM01314">
    <property type="entry name" value="SnAC"/>
    <property type="match status" value="1"/>
</dbReference>
<feature type="compositionally biased region" description="Low complexity" evidence="14">
    <location>
        <begin position="472"/>
        <end position="481"/>
    </location>
</feature>
<dbReference type="SMART" id="SM00951">
    <property type="entry name" value="QLQ"/>
    <property type="match status" value="1"/>
</dbReference>
<feature type="compositionally biased region" description="Pro residues" evidence="14">
    <location>
        <begin position="259"/>
        <end position="268"/>
    </location>
</feature>
<dbReference type="PROSITE" id="PS51204">
    <property type="entry name" value="HSA"/>
    <property type="match status" value="1"/>
</dbReference>
<feature type="compositionally biased region" description="Low complexity" evidence="14">
    <location>
        <begin position="283"/>
        <end position="300"/>
    </location>
</feature>
<keyword evidence="13" id="KW-0175">Coiled coil</keyword>
<dbReference type="GO" id="GO:0005634">
    <property type="term" value="C:nucleus"/>
    <property type="evidence" value="ECO:0007669"/>
    <property type="project" value="UniProtKB-SubCell"/>
</dbReference>
<name>A0A7F5QYS4_AGRPL</name>
<dbReference type="SMART" id="SM00490">
    <property type="entry name" value="HELICc"/>
    <property type="match status" value="1"/>
</dbReference>
<evidence type="ECO:0000313" key="20">
    <source>
        <dbReference type="Proteomes" id="UP000192223"/>
    </source>
</evidence>
<feature type="compositionally biased region" description="Acidic residues" evidence="14">
    <location>
        <begin position="1026"/>
        <end position="1037"/>
    </location>
</feature>
<dbReference type="PROSITE" id="PS00633">
    <property type="entry name" value="BROMODOMAIN_1"/>
    <property type="match status" value="1"/>
</dbReference>
<dbReference type="PROSITE" id="PS51194">
    <property type="entry name" value="HELICASE_CTER"/>
    <property type="match status" value="1"/>
</dbReference>
<feature type="domain" description="QLQ" evidence="19">
    <location>
        <begin position="550"/>
        <end position="585"/>
    </location>
</feature>
<dbReference type="GeneID" id="108739239"/>
<dbReference type="InterPro" id="IPR038718">
    <property type="entry name" value="SNF2-like_sf"/>
</dbReference>
<evidence type="ECO:0000313" key="21">
    <source>
        <dbReference type="RefSeq" id="XP_025830416.1"/>
    </source>
</evidence>
<dbReference type="SMART" id="SM00573">
    <property type="entry name" value="HSA"/>
    <property type="match status" value="1"/>
</dbReference>
<dbReference type="SUPFAM" id="SSF47370">
    <property type="entry name" value="Bromodomain"/>
    <property type="match status" value="1"/>
</dbReference>
<dbReference type="GO" id="GO:0042393">
    <property type="term" value="F:histone binding"/>
    <property type="evidence" value="ECO:0007669"/>
    <property type="project" value="InterPro"/>
</dbReference>
<evidence type="ECO:0000256" key="13">
    <source>
        <dbReference type="SAM" id="Coils"/>
    </source>
</evidence>
<dbReference type="PROSITE" id="PS51666">
    <property type="entry name" value="QLQ"/>
    <property type="match status" value="1"/>
</dbReference>
<keyword evidence="9" id="KW-0010">Activator</keyword>
<keyword evidence="20" id="KW-1185">Reference proteome</keyword>
<feature type="region of interest" description="Disordered" evidence="14">
    <location>
        <begin position="579"/>
        <end position="733"/>
    </location>
</feature>
<dbReference type="Pfam" id="PF08880">
    <property type="entry name" value="QLQ"/>
    <property type="match status" value="1"/>
</dbReference>
<dbReference type="InterPro" id="IPR049730">
    <property type="entry name" value="SNF2/RAD54-like_C"/>
</dbReference>
<accession>A0A7F5QYS4</accession>
<dbReference type="InterPro" id="IPR018359">
    <property type="entry name" value="Bromodomain_CS"/>
</dbReference>
<evidence type="ECO:0000256" key="4">
    <source>
        <dbReference type="ARBA" id="ARBA00022806"/>
    </source>
</evidence>
<feature type="domain" description="Helicase ATP-binding" evidence="16">
    <location>
        <begin position="1116"/>
        <end position="1281"/>
    </location>
</feature>
<dbReference type="RefSeq" id="XP_025830416.1">
    <property type="nucleotide sequence ID" value="XM_025974631.1"/>
</dbReference>
<feature type="compositionally biased region" description="Basic and acidic residues" evidence="14">
    <location>
        <begin position="826"/>
        <end position="843"/>
    </location>
</feature>
<dbReference type="Gene3D" id="3.40.50.300">
    <property type="entry name" value="P-loop containing nucleotide triphosphate hydrolases"/>
    <property type="match status" value="1"/>
</dbReference>
<evidence type="ECO:0000259" key="15">
    <source>
        <dbReference type="PROSITE" id="PS50014"/>
    </source>
</evidence>
<feature type="compositionally biased region" description="Basic and acidic residues" evidence="14">
    <location>
        <begin position="946"/>
        <end position="961"/>
    </location>
</feature>
<feature type="compositionally biased region" description="Gly residues" evidence="14">
    <location>
        <begin position="301"/>
        <end position="310"/>
    </location>
</feature>
<feature type="compositionally biased region" description="Pro residues" evidence="14">
    <location>
        <begin position="7"/>
        <end position="34"/>
    </location>
</feature>
<dbReference type="FunFam" id="1.20.5.170:FF:000008">
    <property type="entry name" value="probable global transcription activator SNF2L2 isoform X1"/>
    <property type="match status" value="1"/>
</dbReference>
<feature type="compositionally biased region" description="Basic and acidic residues" evidence="14">
    <location>
        <begin position="1881"/>
        <end position="1891"/>
    </location>
</feature>
<dbReference type="CTD" id="39744"/>
<dbReference type="SMART" id="SM00592">
    <property type="entry name" value="BRK"/>
    <property type="match status" value="1"/>
</dbReference>
<evidence type="ECO:0000256" key="10">
    <source>
        <dbReference type="ARBA" id="ARBA00023163"/>
    </source>
</evidence>
<dbReference type="FunCoup" id="A0A7F5QYS4">
    <property type="interactions" value="1660"/>
</dbReference>
<feature type="compositionally biased region" description="Acidic residues" evidence="14">
    <location>
        <begin position="1713"/>
        <end position="1724"/>
    </location>
</feature>
<dbReference type="Gene3D" id="1.20.5.170">
    <property type="match status" value="1"/>
</dbReference>
<dbReference type="PRINTS" id="PR00503">
    <property type="entry name" value="BROMODOMAIN"/>
</dbReference>
<dbReference type="CDD" id="cd17996">
    <property type="entry name" value="DEXHc_SMARCA2_SMARCA4"/>
    <property type="match status" value="1"/>
</dbReference>
<evidence type="ECO:0000259" key="19">
    <source>
        <dbReference type="PROSITE" id="PS51666"/>
    </source>
</evidence>
<dbReference type="PANTHER" id="PTHR10799">
    <property type="entry name" value="SNF2/RAD54 HELICASE FAMILY"/>
    <property type="match status" value="1"/>
</dbReference>
<evidence type="ECO:0000256" key="11">
    <source>
        <dbReference type="ARBA" id="ARBA00023242"/>
    </source>
</evidence>
<feature type="compositionally biased region" description="Basic residues" evidence="14">
    <location>
        <begin position="1728"/>
        <end position="1737"/>
    </location>
</feature>
<dbReference type="CDD" id="cd05516">
    <property type="entry name" value="Bromo_SNF2L2"/>
    <property type="match status" value="1"/>
</dbReference>
<protein>
    <submittedName>
        <fullName evidence="21">ATP-dependent helicase brm isoform X1</fullName>
    </submittedName>
</protein>
<feature type="compositionally biased region" description="Low complexity" evidence="14">
    <location>
        <begin position="311"/>
        <end position="338"/>
    </location>
</feature>
<feature type="compositionally biased region" description="Low complexity" evidence="14">
    <location>
        <begin position="211"/>
        <end position="242"/>
    </location>
</feature>
<dbReference type="PROSITE" id="PS51192">
    <property type="entry name" value="HELICASE_ATP_BIND_1"/>
    <property type="match status" value="1"/>
</dbReference>
<evidence type="ECO:0000256" key="1">
    <source>
        <dbReference type="ARBA" id="ARBA00004123"/>
    </source>
</evidence>
<feature type="region of interest" description="Disordered" evidence="14">
    <location>
        <begin position="1713"/>
        <end position="1763"/>
    </location>
</feature>
<feature type="compositionally biased region" description="Basic and acidic residues" evidence="14">
    <location>
        <begin position="1047"/>
        <end position="1074"/>
    </location>
</feature>
<evidence type="ECO:0000256" key="7">
    <source>
        <dbReference type="ARBA" id="ARBA00023015"/>
    </source>
</evidence>
<evidence type="ECO:0000256" key="3">
    <source>
        <dbReference type="ARBA" id="ARBA00022801"/>
    </source>
</evidence>
<feature type="compositionally biased region" description="Gly residues" evidence="14">
    <location>
        <begin position="273"/>
        <end position="282"/>
    </location>
</feature>
<feature type="compositionally biased region" description="Acidic residues" evidence="14">
    <location>
        <begin position="1871"/>
        <end position="1880"/>
    </location>
</feature>
<dbReference type="Pfam" id="PF14619">
    <property type="entry name" value="SnAC"/>
    <property type="match status" value="1"/>
</dbReference>
<organism evidence="20 21">
    <name type="scientific">Agrilus planipennis</name>
    <name type="common">Emerald ash borer</name>
    <name type="synonym">Agrilus marcopoli</name>
    <dbReference type="NCBI Taxonomy" id="224129"/>
    <lineage>
        <taxon>Eukaryota</taxon>
        <taxon>Metazoa</taxon>
        <taxon>Ecdysozoa</taxon>
        <taxon>Arthropoda</taxon>
        <taxon>Hexapoda</taxon>
        <taxon>Insecta</taxon>
        <taxon>Pterygota</taxon>
        <taxon>Neoptera</taxon>
        <taxon>Endopterygota</taxon>
        <taxon>Coleoptera</taxon>
        <taxon>Polyphaga</taxon>
        <taxon>Elateriformia</taxon>
        <taxon>Buprestoidea</taxon>
        <taxon>Buprestidae</taxon>
        <taxon>Agrilinae</taxon>
        <taxon>Agrilus</taxon>
    </lineage>
</organism>
<evidence type="ECO:0000256" key="9">
    <source>
        <dbReference type="ARBA" id="ARBA00023159"/>
    </source>
</evidence>
<evidence type="ECO:0000259" key="16">
    <source>
        <dbReference type="PROSITE" id="PS51192"/>
    </source>
</evidence>
<dbReference type="InParanoid" id="A0A7F5QYS4"/>
<dbReference type="GO" id="GO:0006355">
    <property type="term" value="P:regulation of DNA-templated transcription"/>
    <property type="evidence" value="ECO:0007669"/>
    <property type="project" value="InterPro"/>
</dbReference>
<evidence type="ECO:0000256" key="6">
    <source>
        <dbReference type="ARBA" id="ARBA00022853"/>
    </source>
</evidence>
<dbReference type="InterPro" id="IPR029295">
    <property type="entry name" value="SnAC"/>
</dbReference>
<dbReference type="GO" id="GO:0006325">
    <property type="term" value="P:chromatin organization"/>
    <property type="evidence" value="ECO:0007669"/>
    <property type="project" value="UniProtKB-KW"/>
</dbReference>
<dbReference type="GO" id="GO:0005524">
    <property type="term" value="F:ATP binding"/>
    <property type="evidence" value="ECO:0007669"/>
    <property type="project" value="UniProtKB-KW"/>
</dbReference>
<feature type="compositionally biased region" description="Pro residues" evidence="14">
    <location>
        <begin position="594"/>
        <end position="679"/>
    </location>
</feature>
<feature type="region of interest" description="Disordered" evidence="14">
    <location>
        <begin position="946"/>
        <end position="1005"/>
    </location>
</feature>
<keyword evidence="8 12" id="KW-0103">Bromodomain</keyword>
<keyword evidence="2" id="KW-0547">Nucleotide-binding</keyword>
<dbReference type="FunFam" id="3.40.50.300:FF:003020">
    <property type="entry name" value="SNF2-related domain-containing protein"/>
    <property type="match status" value="1"/>
</dbReference>
<dbReference type="Proteomes" id="UP000192223">
    <property type="component" value="Unplaced"/>
</dbReference>
<dbReference type="SUPFAM" id="SSF160481">
    <property type="entry name" value="BRK domain-like"/>
    <property type="match status" value="1"/>
</dbReference>
<reference evidence="21" key="1">
    <citation type="submission" date="2025-08" db="UniProtKB">
        <authorList>
            <consortium name="RefSeq"/>
        </authorList>
    </citation>
    <scope>IDENTIFICATION</scope>
    <source>
        <tissue evidence="21">Entire body</tissue>
    </source>
</reference>
<comment type="subcellular location">
    <subcellularLocation>
        <location evidence="1">Nucleus</location>
    </subcellularLocation>
</comment>
<dbReference type="SUPFAM" id="SSF52540">
    <property type="entry name" value="P-loop containing nucleoside triphosphate hydrolases"/>
    <property type="match status" value="2"/>
</dbReference>
<feature type="compositionally biased region" description="Pro residues" evidence="14">
    <location>
        <begin position="90"/>
        <end position="133"/>
    </location>
</feature>
<feature type="region of interest" description="Disordered" evidence="14">
    <location>
        <begin position="1"/>
        <end position="513"/>
    </location>
</feature>
<dbReference type="InterPro" id="IPR001487">
    <property type="entry name" value="Bromodomain"/>
</dbReference>
<dbReference type="InterPro" id="IPR006576">
    <property type="entry name" value="BRK_domain"/>
</dbReference>
<dbReference type="InterPro" id="IPR036427">
    <property type="entry name" value="Bromodomain-like_sf"/>
</dbReference>
<keyword evidence="3" id="KW-0378">Hydrolase</keyword>
<feature type="compositionally biased region" description="Low complexity" evidence="14">
    <location>
        <begin position="360"/>
        <end position="369"/>
    </location>
</feature>
<keyword evidence="4 21" id="KW-0347">Helicase</keyword>
<dbReference type="InterPro" id="IPR000330">
    <property type="entry name" value="SNF2_N"/>
</dbReference>
<dbReference type="Gene3D" id="3.40.5.120">
    <property type="match status" value="1"/>
</dbReference>
<dbReference type="GO" id="GO:0004386">
    <property type="term" value="F:helicase activity"/>
    <property type="evidence" value="ECO:0007669"/>
    <property type="project" value="UniProtKB-KW"/>
</dbReference>
<dbReference type="KEGG" id="apln:108739239"/>
<keyword evidence="5" id="KW-0067">ATP-binding</keyword>
<dbReference type="SMART" id="SM00487">
    <property type="entry name" value="DEXDc"/>
    <property type="match status" value="1"/>
</dbReference>
<feature type="region of interest" description="Disordered" evidence="14">
    <location>
        <begin position="826"/>
        <end position="845"/>
    </location>
</feature>
<keyword evidence="6" id="KW-0156">Chromatin regulator</keyword>
<feature type="compositionally biased region" description="Low complexity" evidence="14">
    <location>
        <begin position="379"/>
        <end position="402"/>
    </location>
</feature>
<gene>
    <name evidence="21" type="primary">LOC108739239</name>
</gene>
<dbReference type="Pfam" id="PF00271">
    <property type="entry name" value="Helicase_C"/>
    <property type="match status" value="1"/>
</dbReference>
<dbReference type="InterPro" id="IPR014012">
    <property type="entry name" value="HSA_dom"/>
</dbReference>
<feature type="region of interest" description="Disordered" evidence="14">
    <location>
        <begin position="1869"/>
        <end position="1925"/>
    </location>
</feature>
<dbReference type="Gene3D" id="1.20.920.10">
    <property type="entry name" value="Bromodomain-like"/>
    <property type="match status" value="1"/>
</dbReference>
<feature type="region of interest" description="Disordered" evidence="14">
    <location>
        <begin position="1026"/>
        <end position="1074"/>
    </location>
</feature>
<dbReference type="FunFam" id="3.40.50.10810:FF:000008">
    <property type="entry name" value="Chromatin structure-remodeling complex subunit snf21"/>
    <property type="match status" value="1"/>
</dbReference>
<feature type="domain" description="HSA" evidence="18">
    <location>
        <begin position="837"/>
        <end position="909"/>
    </location>
</feature>
<dbReference type="GO" id="GO:0016787">
    <property type="term" value="F:hydrolase activity"/>
    <property type="evidence" value="ECO:0007669"/>
    <property type="project" value="UniProtKB-KW"/>
</dbReference>
<evidence type="ECO:0000256" key="8">
    <source>
        <dbReference type="ARBA" id="ARBA00023117"/>
    </source>
</evidence>
<feature type="domain" description="Bromo" evidence="15">
    <location>
        <begin position="1781"/>
        <end position="1851"/>
    </location>
</feature>
<dbReference type="InterPro" id="IPR027417">
    <property type="entry name" value="P-loop_NTPase"/>
</dbReference>
<dbReference type="OrthoDB" id="6017at2759"/>
<evidence type="ECO:0000259" key="18">
    <source>
        <dbReference type="PROSITE" id="PS51204"/>
    </source>
</evidence>
<feature type="compositionally biased region" description="Low complexity" evidence="14">
    <location>
        <begin position="134"/>
        <end position="166"/>
    </location>
</feature>
<feature type="compositionally biased region" description="Low complexity" evidence="14">
    <location>
        <begin position="697"/>
        <end position="726"/>
    </location>
</feature>
<evidence type="ECO:0000256" key="12">
    <source>
        <dbReference type="PROSITE-ProRule" id="PRU00035"/>
    </source>
</evidence>
<dbReference type="SMART" id="SM00297">
    <property type="entry name" value="BROMO"/>
    <property type="match status" value="1"/>
</dbReference>
<keyword evidence="11" id="KW-0539">Nucleus</keyword>
<evidence type="ECO:0000256" key="2">
    <source>
        <dbReference type="ARBA" id="ARBA00022741"/>
    </source>
</evidence>
<feature type="coiled-coil region" evidence="13">
    <location>
        <begin position="874"/>
        <end position="910"/>
    </location>
</feature>
<dbReference type="FunFam" id="1.20.920.10:FF:000041">
    <property type="entry name" value="ATP-dependent helicase brm"/>
    <property type="match status" value="1"/>
</dbReference>
<proteinExistence type="predicted"/>
<dbReference type="InterPro" id="IPR037259">
    <property type="entry name" value="BRK_sf"/>
</dbReference>
<sequence length="1925" mass="212412">MASPSPQSSPMPPPQAPSPMGPPTQSPAPPPSPHSPYQGAHINGPPPSHAMASGPSPNHPGLVSMPPTSMPSPNQHGLSHGPPGSHLPPQSHPGMPPNGHPHVPQPHPGMSPHAGPPGPHVQNHPGPPHPPHPGHLGPSPQQSHHPQSHMSHPGGPQGHPGPQNHPGAPPVHTMGHPGPQGHPGGPPVHPGANQSHPGPPQGHPGGPQGHPGPQNHPGGPQGHPGVPQGHPGLPQGHSVGPHGHPGGPQGHLAPQGHPGAPPGHPGPPTVQGHPGGPQGHPGGPQVHPGGPQVHPGVPQGHPGGPQGHPGGPQSHPGGPQSHSSGPQGHPGGPQSHTGGPQGHPGGPQSHPGGPHGHPGHPGVPQSHVGGPQGHPPGPQGHSAPQNHPGGPQGHPGAPSSHPILQGGGAQPHVQQGQTMHQPHGGPPTGSQQPHMGPQGSHPGMQPNAPHGMPQGHGMQPGQPYSGHAMQHQPPQSQNPASSPGPGPQAPPPQPPSGPPGPMVGQPGQGQENLSALQRAIDSMEEKGMQEDPRYSQLLSLRARTNGNNATLSQIQMVQLRAQIMAYRMLARNQPIPQQMAMAVQGKRPDGSPQCPTPPPSSPYQPSSGPPPPTGPGPQAGPPQPPPPTSETANEPPPSQPENGPPPPPPQQSMRPPGPPGPPQPPISGPPPVPMPPQHQPQPVGMKPGQPPIPPPTQGIRPGGPASLQQGQQQQQQQQQPQPQPKQNRVTTLAKPVGIDPLVILQERENRVAARIAARMEQLQSLPTNMSDDLRMKAQIELRALRCLNFQRQLRTEIIACTRRDTTLETAVNLKAYKRTKRQGLREARATEKLEKQQKLDAERKRRQKHQEFLTCVLQHGKDFKEFHRNNLAKLARINKAIMNYHANAEREQKKEQERIEKERMRRLMAEDEEGYRKLIDQKKDKRLAFLLSQTDEYIANLTEMVKQHKVEQKRKQQEEERRKRKRKKRLTADGLPVDDDDCSQESDRPITVIESNTGKTLAGEEAPTLNNLKEWLEQHPGWEVADSEYEESDDENDLAPNHRRKHGGEGSRTEEEKAHEVIKKAKTEDDEYKNSSEEQTYYSIAHTVHEIVTEQASIMVNGKLKEYQTKGLEWLVSLYNNNLNGILADEMGLGKTIQTIALITYLMEKKKVNGPYLIIVPLSTLSNWVLEFEKWAPSVVVVSYKGSPIGRRAIQSQMRSTKFNVLLTTYEYIIKDKGVLAKLPWKYMIIDEGHRMKNHHCKLTQVLNTHYLAPHRLLLTGTPLQNKLPELWALLNFLLPSIFKSCSTFEQWFNAPFATTGEKVELNEEETILIIRRLHKVLRPFLLRRLKKEVESQLPDKVEYIIKCDMSGLQKVLYKHMQSKGVLLTDGSEKGNKGKGGAKALMNTIVQLRKLCNHPFMFQHIEEKYCDHVGMAGGVISGPDIFRASGKFELLDRILPKLKATNHRVLLFCQMTQLMTIMEDYLSWRGFGYLRLDGTTKAEDRGDLLKKFNCKNSEYFIFLLSTRAGGLGLNLQSADTVIIFDSDWNPHQDLQAQDRAHRIGQQNEVRVLRLMTVNSVEERILAAARYKLNMDEKVIQAGMFDQKSTGSERQQFLQSILHQDGDDEEEENEVPDDETINQMIARIEDEFELFQKMDLERRREEAKLGAARKSRLIEVSELPDWLVKDEDEVERWSYEDPDDSLLGRGTRQRKEVDYTDSLTEKEWLKAIDDGGDYDDEEEEEEKIRKKKGRKRRKKGDDSDNEAGPSSKRRRGQTGNDTKLKKQMRKLMNIVIKYTDSDGRLLSEPFMKLPPRKDYPDYYEIIKKPIDIGKILNRIEEGKYWDFGDLEKDFMLLCQNAQTYNEEASVIHEDSIVLQSVFTNARQRLEVDGESEAEDKEDGNRSDTDSTVKMKIKLGKNKRNTPGRRKRTTKRYVSDDDDDDDD</sequence>
<feature type="compositionally biased region" description="Basic residues" evidence="14">
    <location>
        <begin position="1893"/>
        <end position="1913"/>
    </location>
</feature>
<feature type="domain" description="Helicase C-terminal" evidence="17">
    <location>
        <begin position="1434"/>
        <end position="1595"/>
    </location>
</feature>
<keyword evidence="10" id="KW-0804">Transcription</keyword>
<dbReference type="GO" id="GO:0048513">
    <property type="term" value="P:animal organ development"/>
    <property type="evidence" value="ECO:0007669"/>
    <property type="project" value="UniProtKB-ARBA"/>
</dbReference>
<feature type="compositionally biased region" description="Low complexity" evidence="14">
    <location>
        <begin position="449"/>
        <end position="463"/>
    </location>
</feature>
<keyword evidence="7" id="KW-0805">Transcription regulation</keyword>
<evidence type="ECO:0000256" key="5">
    <source>
        <dbReference type="ARBA" id="ARBA00022840"/>
    </source>
</evidence>
<dbReference type="InterPro" id="IPR014978">
    <property type="entry name" value="Gln-Leu-Gln_QLQ"/>
</dbReference>
<dbReference type="GO" id="GO:0048731">
    <property type="term" value="P:system development"/>
    <property type="evidence" value="ECO:0007669"/>
    <property type="project" value="UniProtKB-ARBA"/>
</dbReference>
<dbReference type="Gene3D" id="3.40.50.10810">
    <property type="entry name" value="Tandem AAA-ATPase domain"/>
    <property type="match status" value="1"/>
</dbReference>
<dbReference type="Pfam" id="PF07533">
    <property type="entry name" value="BRK"/>
    <property type="match status" value="1"/>
</dbReference>
<evidence type="ECO:0000259" key="17">
    <source>
        <dbReference type="PROSITE" id="PS51194"/>
    </source>
</evidence>
<dbReference type="Pfam" id="PF00176">
    <property type="entry name" value="SNF2-rel_dom"/>
    <property type="match status" value="1"/>
</dbReference>
<dbReference type="InterPro" id="IPR001650">
    <property type="entry name" value="Helicase_C-like"/>
</dbReference>
<feature type="compositionally biased region" description="Pro residues" evidence="14">
    <location>
        <begin position="482"/>
        <end position="501"/>
    </location>
</feature>
<evidence type="ECO:0000256" key="14">
    <source>
        <dbReference type="SAM" id="MobiDB-lite"/>
    </source>
</evidence>
<dbReference type="PROSITE" id="PS50014">
    <property type="entry name" value="BROMODOMAIN_2"/>
    <property type="match status" value="1"/>
</dbReference>
<dbReference type="Pfam" id="PF00439">
    <property type="entry name" value="Bromodomain"/>
    <property type="match status" value="1"/>
</dbReference>
<dbReference type="CDD" id="cd18793">
    <property type="entry name" value="SF2_C_SNF"/>
    <property type="match status" value="1"/>
</dbReference>
<dbReference type="Pfam" id="PF07529">
    <property type="entry name" value="HSA"/>
    <property type="match status" value="1"/>
</dbReference>
<dbReference type="InterPro" id="IPR014001">
    <property type="entry name" value="Helicase_ATP-bd"/>
</dbReference>